<dbReference type="PANTHER" id="PTHR43662:SF3">
    <property type="entry name" value="DOMAIN PROTEIN, PUTATIVE (AFU_ORTHOLOGUE AFUA_6G11970)-RELATED"/>
    <property type="match status" value="1"/>
</dbReference>
<name>A0ABQ2VG35_9PSEU</name>
<comment type="caution">
    <text evidence="2">The sequence shown here is derived from an EMBL/GenBank/DDBJ whole genome shotgun (WGS) entry which is preliminary data.</text>
</comment>
<keyword evidence="3" id="KW-1185">Reference proteome</keyword>
<gene>
    <name evidence="2" type="ORF">GCM10010178_88510</name>
</gene>
<dbReference type="Pfam" id="PF09362">
    <property type="entry name" value="DUF1996"/>
    <property type="match status" value="1"/>
</dbReference>
<dbReference type="InterPro" id="IPR018535">
    <property type="entry name" value="DUF1996"/>
</dbReference>
<evidence type="ECO:0000259" key="1">
    <source>
        <dbReference type="Pfam" id="PF09362"/>
    </source>
</evidence>
<protein>
    <recommendedName>
        <fullName evidence="1">DUF1996 domain-containing protein</fullName>
    </recommendedName>
</protein>
<dbReference type="EMBL" id="BMRE01000090">
    <property type="protein sequence ID" value="GGU84517.1"/>
    <property type="molecule type" value="Genomic_DNA"/>
</dbReference>
<dbReference type="RefSeq" id="WP_229813472.1">
    <property type="nucleotide sequence ID" value="NZ_BMRE01000090.1"/>
</dbReference>
<dbReference type="PANTHER" id="PTHR43662">
    <property type="match status" value="1"/>
</dbReference>
<dbReference type="Proteomes" id="UP000649573">
    <property type="component" value="Unassembled WGS sequence"/>
</dbReference>
<sequence length="302" mass="32383">MLAAVLAAVIAGAIGTMLVEDRDDGFYVPVAKLEPAGQVMDVPSVVVRCGVNERRHLNPDNPVTAPGVRAAAHHMHEYVGNTSTDAMSTDATLSASTTTCERGDLSSYSWPVLRLTDGAGHDVHAEGGGADGNLGEVLPPDSVEVRYEGSPVGQVVPMPRFLRMMTGDAKAVTNGFGADTRARWGCSNIVGRFTTKYPLCDDGDRTLRVYEFPSCWDGANIDSASHRSHMVFPLGNGVCPVRTFAIPRLIVAVGYKIPHGRPFAIDTFPSELNHPATDHAGFINVMPEAEMREIATRLNAQQ</sequence>
<evidence type="ECO:0000313" key="2">
    <source>
        <dbReference type="EMBL" id="GGU84517.1"/>
    </source>
</evidence>
<evidence type="ECO:0000313" key="3">
    <source>
        <dbReference type="Proteomes" id="UP000649573"/>
    </source>
</evidence>
<reference evidence="3" key="1">
    <citation type="journal article" date="2019" name="Int. J. Syst. Evol. Microbiol.">
        <title>The Global Catalogue of Microorganisms (GCM) 10K type strain sequencing project: providing services to taxonomists for standard genome sequencing and annotation.</title>
        <authorList>
            <consortium name="The Broad Institute Genomics Platform"/>
            <consortium name="The Broad Institute Genome Sequencing Center for Infectious Disease"/>
            <person name="Wu L."/>
            <person name="Ma J."/>
        </authorList>
    </citation>
    <scope>NUCLEOTIDE SEQUENCE [LARGE SCALE GENOMIC DNA]</scope>
    <source>
        <strain evidence="3">JCM 3296</strain>
    </source>
</reference>
<feature type="domain" description="DUF1996" evidence="1">
    <location>
        <begin position="62"/>
        <end position="258"/>
    </location>
</feature>
<organism evidence="2 3">
    <name type="scientific">Lentzea flava</name>
    <dbReference type="NCBI Taxonomy" id="103732"/>
    <lineage>
        <taxon>Bacteria</taxon>
        <taxon>Bacillati</taxon>
        <taxon>Actinomycetota</taxon>
        <taxon>Actinomycetes</taxon>
        <taxon>Pseudonocardiales</taxon>
        <taxon>Pseudonocardiaceae</taxon>
        <taxon>Lentzea</taxon>
    </lineage>
</organism>
<accession>A0ABQ2VG35</accession>
<proteinExistence type="predicted"/>